<dbReference type="Pfam" id="PF25701">
    <property type="entry name" value="RRM_YTH1"/>
    <property type="match status" value="1"/>
</dbReference>
<dbReference type="InterPro" id="IPR057720">
    <property type="entry name" value="RRM_YTH1"/>
</dbReference>
<dbReference type="PANTHER" id="PTHR12357">
    <property type="entry name" value="YTH YT521-B HOMOLOGY DOMAIN-CONTAINING"/>
    <property type="match status" value="1"/>
</dbReference>
<evidence type="ECO:0000313" key="5">
    <source>
        <dbReference type="EMBL" id="AOW07395.1"/>
    </source>
</evidence>
<dbReference type="InterPro" id="IPR045168">
    <property type="entry name" value="YTH_prot"/>
</dbReference>
<gene>
    <name evidence="6" type="ORF">B0I71DRAFT_44722</name>
    <name evidence="5" type="ORF">YALI1_F25164g</name>
</gene>
<dbReference type="KEGG" id="yli:2908000"/>
<feature type="domain" description="YTH" evidence="4">
    <location>
        <begin position="197"/>
        <end position="380"/>
    </location>
</feature>
<evidence type="ECO:0000256" key="2">
    <source>
        <dbReference type="SAM" id="MobiDB-lite"/>
    </source>
</evidence>
<dbReference type="GO" id="GO:1990247">
    <property type="term" value="F:N6-methyladenosine-containing RNA reader activity"/>
    <property type="evidence" value="ECO:0007669"/>
    <property type="project" value="TreeGrafter"/>
</dbReference>
<keyword evidence="1" id="KW-0694">RNA-binding</keyword>
<dbReference type="PROSITE" id="PS50882">
    <property type="entry name" value="YTH"/>
    <property type="match status" value="1"/>
</dbReference>
<dbReference type="EMBL" id="CP017558">
    <property type="protein sequence ID" value="AOW07395.1"/>
    <property type="molecule type" value="Genomic_DNA"/>
</dbReference>
<dbReference type="EMBL" id="KZ857339">
    <property type="protein sequence ID" value="RDW25029.1"/>
    <property type="molecule type" value="Genomic_DNA"/>
</dbReference>
<dbReference type="Proteomes" id="UP000256601">
    <property type="component" value="Unassembled WGS sequence"/>
</dbReference>
<dbReference type="VEuPathDB" id="FungiDB:YALI1_F25164g"/>
<reference evidence="6 8" key="2">
    <citation type="submission" date="2018-07" db="EMBL/GenBank/DDBJ databases">
        <title>Draft Genome Assemblies for Five Robust Yarrowia lipolytica Strains Exhibiting High Lipid Production and Pentose Sugar Utilization and Sugar Alcohol Secretion from Undetoxified Lignocellulosic Biomass Hydrolysates.</title>
        <authorList>
            <consortium name="DOE Joint Genome Institute"/>
            <person name="Walker C."/>
            <person name="Ryu S."/>
            <person name="Na H."/>
            <person name="Zane M."/>
            <person name="LaButti K."/>
            <person name="Lipzen A."/>
            <person name="Haridas S."/>
            <person name="Barry K."/>
            <person name="Grigoriev I.V."/>
            <person name="Quarterman J."/>
            <person name="Slininger P."/>
            <person name="Dien B."/>
            <person name="Trinh C.T."/>
        </authorList>
    </citation>
    <scope>NUCLEOTIDE SEQUENCE [LARGE SCALE GENOMIC DNA]</scope>
    <source>
        <strain evidence="6 8">YB392</strain>
    </source>
</reference>
<accession>A0A1D8NP32</accession>
<dbReference type="PROSITE" id="PS50102">
    <property type="entry name" value="RRM"/>
    <property type="match status" value="1"/>
</dbReference>
<dbReference type="VEuPathDB" id="FungiDB:YALI0_F18876g"/>
<feature type="region of interest" description="Disordered" evidence="2">
    <location>
        <begin position="164"/>
        <end position="195"/>
    </location>
</feature>
<feature type="region of interest" description="Disordered" evidence="2">
    <location>
        <begin position="67"/>
        <end position="96"/>
    </location>
</feature>
<protein>
    <submittedName>
        <fullName evidence="6">YT521-B-like domain-domain-containing protein</fullName>
    </submittedName>
</protein>
<dbReference type="GO" id="GO:0005654">
    <property type="term" value="C:nucleoplasm"/>
    <property type="evidence" value="ECO:0007669"/>
    <property type="project" value="TreeGrafter"/>
</dbReference>
<evidence type="ECO:0000313" key="7">
    <source>
        <dbReference type="Proteomes" id="UP000182444"/>
    </source>
</evidence>
<dbReference type="Proteomes" id="UP000182444">
    <property type="component" value="Chromosome 1F"/>
</dbReference>
<organism evidence="5 7">
    <name type="scientific">Yarrowia lipolytica</name>
    <name type="common">Candida lipolytica</name>
    <dbReference type="NCBI Taxonomy" id="4952"/>
    <lineage>
        <taxon>Eukaryota</taxon>
        <taxon>Fungi</taxon>
        <taxon>Dikarya</taxon>
        <taxon>Ascomycota</taxon>
        <taxon>Saccharomycotina</taxon>
        <taxon>Dipodascomycetes</taxon>
        <taxon>Dipodascales</taxon>
        <taxon>Dipodascales incertae sedis</taxon>
        <taxon>Yarrowia</taxon>
    </lineage>
</organism>
<dbReference type="Pfam" id="PF04146">
    <property type="entry name" value="YTH"/>
    <property type="match status" value="1"/>
</dbReference>
<dbReference type="GeneID" id="2908000"/>
<feature type="domain" description="RRM" evidence="3">
    <location>
        <begin position="99"/>
        <end position="172"/>
    </location>
</feature>
<dbReference type="InterPro" id="IPR007275">
    <property type="entry name" value="YTH_domain"/>
</dbReference>
<name>A0A1D8NP32_YARLL</name>
<evidence type="ECO:0000259" key="4">
    <source>
        <dbReference type="PROSITE" id="PS50882"/>
    </source>
</evidence>
<dbReference type="OrthoDB" id="306690at2759"/>
<dbReference type="RefSeq" id="XP_505598.1">
    <property type="nucleotide sequence ID" value="XM_505598.1"/>
</dbReference>
<feature type="region of interest" description="Disordered" evidence="2">
    <location>
        <begin position="1"/>
        <end position="40"/>
    </location>
</feature>
<dbReference type="Gene3D" id="3.30.70.330">
    <property type="match status" value="1"/>
</dbReference>
<dbReference type="InterPro" id="IPR000504">
    <property type="entry name" value="RRM_dom"/>
</dbReference>
<dbReference type="PANTHER" id="PTHR12357:SF3">
    <property type="entry name" value="YTH DOMAIN-CONTAINING PROTEIN 1"/>
    <property type="match status" value="1"/>
</dbReference>
<dbReference type="SMART" id="SM00360">
    <property type="entry name" value="RRM"/>
    <property type="match status" value="1"/>
</dbReference>
<dbReference type="AlphaFoldDB" id="A0A1D8NP32"/>
<sequence>MSAPNPNSYNDFDEFRDQYQQQAIPSELPSQPMPPLATYDQQQPHLPIVYPVPVPICSYYPPVASYTQPKPKRKRKPSNPNAPLSQPPTARPKPRQSAYALWVGNIPSNSPIDSLRTLFATKDIESIFMIPRSRCAFVNYKSEEGVVAGIEAFNQRGGQIRSNKLVVKRRTKDPDTDSPEPLTDSERSQTSSPPLTDRYFVCKSLTVRDLEVSRENSLWSTQSHNEAMLNKAFRDGSNVYLIFSANRTGEFFGCAKMIEPIPPKEKTISSVITTSSSHVYSPVITMTPSSGEIPAGRIVHDVERASLFWEVLDSVSKPVEEESNWTSPFRIQWLGNRNRRVHFSETRHLRNSLNSGREVKVARDGTEIEPSVGRTIVEMFN</sequence>
<reference evidence="5 7" key="1">
    <citation type="journal article" date="2016" name="PLoS ONE">
        <title>Sequence Assembly of Yarrowia lipolytica Strain W29/CLIB89 Shows Transposable Element Diversity.</title>
        <authorList>
            <person name="Magnan C."/>
            <person name="Yu J."/>
            <person name="Chang I."/>
            <person name="Jahn E."/>
            <person name="Kanomata Y."/>
            <person name="Wu J."/>
            <person name="Zeller M."/>
            <person name="Oakes M."/>
            <person name="Baldi P."/>
            <person name="Sandmeyer S."/>
        </authorList>
    </citation>
    <scope>NUCLEOTIDE SEQUENCE [LARGE SCALE GENOMIC DNA]</scope>
    <source>
        <strain evidence="5">CLIB89</strain>
        <strain evidence="7">CLIB89(W29)</strain>
    </source>
</reference>
<dbReference type="CDD" id="cd21134">
    <property type="entry name" value="YTH"/>
    <property type="match status" value="1"/>
</dbReference>
<dbReference type="GO" id="GO:0003729">
    <property type="term" value="F:mRNA binding"/>
    <property type="evidence" value="ECO:0007669"/>
    <property type="project" value="TreeGrafter"/>
</dbReference>
<dbReference type="SUPFAM" id="SSF54928">
    <property type="entry name" value="RNA-binding domain, RBD"/>
    <property type="match status" value="1"/>
</dbReference>
<evidence type="ECO:0000259" key="3">
    <source>
        <dbReference type="PROSITE" id="PS50102"/>
    </source>
</evidence>
<evidence type="ECO:0000256" key="1">
    <source>
        <dbReference type="PROSITE-ProRule" id="PRU00176"/>
    </source>
</evidence>
<dbReference type="InterPro" id="IPR035979">
    <property type="entry name" value="RBD_domain_sf"/>
</dbReference>
<feature type="compositionally biased region" description="Polar residues" evidence="2">
    <location>
        <begin position="1"/>
        <end position="10"/>
    </location>
</feature>
<dbReference type="eggNOG" id="KOG1902">
    <property type="taxonomic scope" value="Eukaryota"/>
</dbReference>
<dbReference type="Gene3D" id="3.10.590.10">
    <property type="entry name" value="ph1033 like domains"/>
    <property type="match status" value="1"/>
</dbReference>
<dbReference type="CDD" id="cd00590">
    <property type="entry name" value="RRM_SF"/>
    <property type="match status" value="1"/>
</dbReference>
<proteinExistence type="predicted"/>
<evidence type="ECO:0000313" key="6">
    <source>
        <dbReference type="EMBL" id="RDW25029.1"/>
    </source>
</evidence>
<dbReference type="OMA" id="MAKSNCA"/>
<evidence type="ECO:0000313" key="8">
    <source>
        <dbReference type="Proteomes" id="UP000256601"/>
    </source>
</evidence>
<dbReference type="GO" id="GO:0000381">
    <property type="term" value="P:regulation of alternative mRNA splicing, via spliceosome"/>
    <property type="evidence" value="ECO:0007669"/>
    <property type="project" value="TreeGrafter"/>
</dbReference>
<dbReference type="GO" id="GO:0000398">
    <property type="term" value="P:mRNA splicing, via spliceosome"/>
    <property type="evidence" value="ECO:0007669"/>
    <property type="project" value="TreeGrafter"/>
</dbReference>
<dbReference type="InterPro" id="IPR012677">
    <property type="entry name" value="Nucleotide-bd_a/b_plait_sf"/>
</dbReference>